<feature type="domain" description="HTH cro/C1-type" evidence="2">
    <location>
        <begin position="579"/>
        <end position="597"/>
    </location>
</feature>
<accession>A0A0A5GKU8</accession>
<evidence type="ECO:0000313" key="4">
    <source>
        <dbReference type="EMBL" id="KGX91848.1"/>
    </source>
</evidence>
<dbReference type="InterPro" id="IPR018392">
    <property type="entry name" value="LysM"/>
</dbReference>
<dbReference type="GO" id="GO:0008932">
    <property type="term" value="F:lytic endotransglycosylase activity"/>
    <property type="evidence" value="ECO:0007669"/>
    <property type="project" value="TreeGrafter"/>
</dbReference>
<keyword evidence="5" id="KW-1185">Reference proteome</keyword>
<feature type="domain" description="LysM" evidence="3">
    <location>
        <begin position="622"/>
        <end position="666"/>
    </location>
</feature>
<feature type="domain" description="LysM" evidence="3">
    <location>
        <begin position="573"/>
        <end position="617"/>
    </location>
</feature>
<dbReference type="InterPro" id="IPR001387">
    <property type="entry name" value="Cro/C1-type_HTH"/>
</dbReference>
<dbReference type="RefSeq" id="WP_027445304.1">
    <property type="nucleotide sequence ID" value="NZ_AULJ01000001.1"/>
</dbReference>
<dbReference type="InterPro" id="IPR025965">
    <property type="entry name" value="FlgD/Vpr_Ig-like"/>
</dbReference>
<sequence length="720" mass="80839">MISQRIGFILLITLFILSGSITPVQAEQDNKPPQLVSQSVTPQVVAFKGGGAPGALTINLETNEPTRGYIKVIGNGVETKFHLSNEFKTDHHVKKAPWNSSESKPLPEGEYSLKLYLQDEALNQMHGYSLGTFQVADTQTSSSLIYDIMASPQPISPKYKQTEPLTTIKFNASRPAKAKVVIKRNKDGQTYFESGFFTVKDGTGEFEWNGRDNEGRIVPNGKYTITIKAKDLTYGDAPVESYSRDNFSVLAVENGDHDIPQDRLKEILTEHPLEQSTINRNDDQKNEISGTFTLHEDVNVTAWIENGANVHIKRLGTFSGKGKHSFAWDGTEFMRGSVIDGPYYVSYYIDEGPARGELHSDNELRVEGGIDVTVPKDAQVVKINTENPDFSAFYDQDYHGARKGERFPIIEYVEGRQAYKTLISEGAVGYIAPEHVDLLNVDSIPEKWGEATQKVTAYRGPNHGVKYGTFEKGKTFRILRHDGVYYRVELNTGEQVYIHENGMKEIEKPKETSTYVVKSGDVLWKIAQMYDVTVDQIVKENNLDPNDYLKIGQTLTIPTSKKPIPFNPDEKNGEYVVKSGDTLWKIASKLNTTIDQLIKLNQLDTNEYLMIGQTLKYPTSKTVHMVEGGDTLWKISQKYDVPLDNLIQINDLDPSEYLYYGQKLIIPQGKPVDGDYYTVQSGDTWWKIAKAHKTTVTMLLEANDATGDQVIYPGQQIVLP</sequence>
<evidence type="ECO:0000256" key="1">
    <source>
        <dbReference type="SAM" id="SignalP"/>
    </source>
</evidence>
<dbReference type="PANTHER" id="PTHR33734">
    <property type="entry name" value="LYSM DOMAIN-CONTAINING GPI-ANCHORED PROTEIN 2"/>
    <property type="match status" value="1"/>
</dbReference>
<name>A0A0A5GKU8_9BACI</name>
<feature type="domain" description="LysM" evidence="3">
    <location>
        <begin position="675"/>
        <end position="719"/>
    </location>
</feature>
<protein>
    <recommendedName>
        <fullName evidence="6">LysM peptidoglycan-binding domain-containing protein</fullName>
    </recommendedName>
</protein>
<dbReference type="PROSITE" id="PS51782">
    <property type="entry name" value="LYSM"/>
    <property type="match status" value="4"/>
</dbReference>
<evidence type="ECO:0000313" key="5">
    <source>
        <dbReference type="Proteomes" id="UP000030403"/>
    </source>
</evidence>
<dbReference type="InterPro" id="IPR036779">
    <property type="entry name" value="LysM_dom_sf"/>
</dbReference>
<dbReference type="Pfam" id="PF01476">
    <property type="entry name" value="LysM"/>
    <property type="match status" value="4"/>
</dbReference>
<evidence type="ECO:0000259" key="2">
    <source>
        <dbReference type="PROSITE" id="PS50943"/>
    </source>
</evidence>
<dbReference type="OrthoDB" id="529831at2"/>
<feature type="signal peptide" evidence="1">
    <location>
        <begin position="1"/>
        <end position="26"/>
    </location>
</feature>
<dbReference type="PROSITE" id="PS50943">
    <property type="entry name" value="HTH_CROC1"/>
    <property type="match status" value="1"/>
</dbReference>
<dbReference type="CDD" id="cd00118">
    <property type="entry name" value="LysM"/>
    <property type="match status" value="4"/>
</dbReference>
<keyword evidence="1" id="KW-0732">Signal</keyword>
<gene>
    <name evidence="4" type="ORF">N783_00090</name>
</gene>
<dbReference type="PANTHER" id="PTHR33734:SF22">
    <property type="entry name" value="MEMBRANE-BOUND LYTIC MUREIN TRANSGLYCOSYLASE D"/>
    <property type="match status" value="1"/>
</dbReference>
<comment type="caution">
    <text evidence="4">The sequence shown here is derived from an EMBL/GenBank/DDBJ whole genome shotgun (WGS) entry which is preliminary data.</text>
</comment>
<dbReference type="Gene3D" id="2.60.40.4070">
    <property type="match status" value="2"/>
</dbReference>
<dbReference type="EMBL" id="AVPF01000001">
    <property type="protein sequence ID" value="KGX91848.1"/>
    <property type="molecule type" value="Genomic_DNA"/>
</dbReference>
<dbReference type="SMART" id="SM00257">
    <property type="entry name" value="LysM"/>
    <property type="match status" value="4"/>
</dbReference>
<feature type="chain" id="PRO_5002010733" description="LysM peptidoglycan-binding domain-containing protein" evidence="1">
    <location>
        <begin position="27"/>
        <end position="720"/>
    </location>
</feature>
<evidence type="ECO:0000259" key="3">
    <source>
        <dbReference type="PROSITE" id="PS51782"/>
    </source>
</evidence>
<dbReference type="Pfam" id="PF13860">
    <property type="entry name" value="FlgD_ig"/>
    <property type="match status" value="1"/>
</dbReference>
<dbReference type="STRING" id="1385511.GCA_000425225_00236"/>
<reference evidence="4 5" key="1">
    <citation type="submission" date="2013-08" db="EMBL/GenBank/DDBJ databases">
        <authorList>
            <person name="Huang J."/>
            <person name="Wang G."/>
        </authorList>
    </citation>
    <scope>NUCLEOTIDE SEQUENCE [LARGE SCALE GENOMIC DNA]</scope>
    <source>
        <strain evidence="4 5">BH030004</strain>
    </source>
</reference>
<proteinExistence type="predicted"/>
<dbReference type="AlphaFoldDB" id="A0A0A5GKU8"/>
<feature type="domain" description="LysM" evidence="3">
    <location>
        <begin position="513"/>
        <end position="557"/>
    </location>
</feature>
<dbReference type="Proteomes" id="UP000030403">
    <property type="component" value="Unassembled WGS sequence"/>
</dbReference>
<dbReference type="eggNOG" id="COG1388">
    <property type="taxonomic scope" value="Bacteria"/>
</dbReference>
<dbReference type="SUPFAM" id="SSF54106">
    <property type="entry name" value="LysM domain"/>
    <property type="match status" value="4"/>
</dbReference>
<organism evidence="4 5">
    <name type="scientific">Pontibacillus marinus BH030004 = DSM 16465</name>
    <dbReference type="NCBI Taxonomy" id="1385511"/>
    <lineage>
        <taxon>Bacteria</taxon>
        <taxon>Bacillati</taxon>
        <taxon>Bacillota</taxon>
        <taxon>Bacilli</taxon>
        <taxon>Bacillales</taxon>
        <taxon>Bacillaceae</taxon>
        <taxon>Pontibacillus</taxon>
    </lineage>
</organism>
<dbReference type="Gene3D" id="3.10.350.10">
    <property type="entry name" value="LysM domain"/>
    <property type="match status" value="4"/>
</dbReference>
<evidence type="ECO:0008006" key="6">
    <source>
        <dbReference type="Google" id="ProtNLM"/>
    </source>
</evidence>